<reference evidence="2" key="1">
    <citation type="journal article" date="2017" name="Nat. Ecol. Evol.">
        <title>Genome expansion and lineage-specific genetic innovations in the forest pathogenic fungi Armillaria.</title>
        <authorList>
            <person name="Sipos G."/>
            <person name="Prasanna A.N."/>
            <person name="Walter M.C."/>
            <person name="O'Connor E."/>
            <person name="Balint B."/>
            <person name="Krizsan K."/>
            <person name="Kiss B."/>
            <person name="Hess J."/>
            <person name="Varga T."/>
            <person name="Slot J."/>
            <person name="Riley R."/>
            <person name="Boka B."/>
            <person name="Rigling D."/>
            <person name="Barry K."/>
            <person name="Lee J."/>
            <person name="Mihaltcheva S."/>
            <person name="LaButti K."/>
            <person name="Lipzen A."/>
            <person name="Waldron R."/>
            <person name="Moloney N.M."/>
            <person name="Sperisen C."/>
            <person name="Kredics L."/>
            <person name="Vagvoelgyi C."/>
            <person name="Patrignani A."/>
            <person name="Fitzpatrick D."/>
            <person name="Nagy I."/>
            <person name="Doyle S."/>
            <person name="Anderson J.B."/>
            <person name="Grigoriev I.V."/>
            <person name="Gueldener U."/>
            <person name="Muensterkoetter M."/>
            <person name="Nagy L.G."/>
        </authorList>
    </citation>
    <scope>NUCLEOTIDE SEQUENCE [LARGE SCALE GENOMIC DNA]</scope>
    <source>
        <strain evidence="2">C18/9</strain>
    </source>
</reference>
<evidence type="ECO:0000313" key="2">
    <source>
        <dbReference type="Proteomes" id="UP000219338"/>
    </source>
</evidence>
<dbReference type="Proteomes" id="UP000219338">
    <property type="component" value="Unassembled WGS sequence"/>
</dbReference>
<organism evidence="1 2">
    <name type="scientific">Armillaria ostoyae</name>
    <name type="common">Armillaria root rot fungus</name>
    <dbReference type="NCBI Taxonomy" id="47428"/>
    <lineage>
        <taxon>Eukaryota</taxon>
        <taxon>Fungi</taxon>
        <taxon>Dikarya</taxon>
        <taxon>Basidiomycota</taxon>
        <taxon>Agaricomycotina</taxon>
        <taxon>Agaricomycetes</taxon>
        <taxon>Agaricomycetidae</taxon>
        <taxon>Agaricales</taxon>
        <taxon>Marasmiineae</taxon>
        <taxon>Physalacriaceae</taxon>
        <taxon>Armillaria</taxon>
    </lineage>
</organism>
<proteinExistence type="predicted"/>
<keyword evidence="2" id="KW-1185">Reference proteome</keyword>
<sequence length="14" mass="1472">MSADSARTHLPASQ</sequence>
<evidence type="ECO:0000313" key="1">
    <source>
        <dbReference type="EMBL" id="SJK98772.1"/>
    </source>
</evidence>
<dbReference type="EMBL" id="FUEG01000001">
    <property type="protein sequence ID" value="SJK98772.1"/>
    <property type="molecule type" value="Genomic_DNA"/>
</dbReference>
<gene>
    <name evidence="1" type="ORF">ARMOST_02041</name>
</gene>
<accession>A0A284QQL4</accession>
<name>A0A284QQL4_ARMOS</name>
<protein>
    <submittedName>
        <fullName evidence="1">Uncharacterized protein</fullName>
    </submittedName>
</protein>